<keyword evidence="4" id="KW-1185">Reference proteome</keyword>
<dbReference type="EMBL" id="PDNC01000104">
    <property type="protein sequence ID" value="PGG99207.1"/>
    <property type="molecule type" value="Genomic_DNA"/>
</dbReference>
<dbReference type="Proteomes" id="UP000224080">
    <property type="component" value="Unassembled WGS sequence"/>
</dbReference>
<dbReference type="Gene3D" id="3.30.430.10">
    <property type="entry name" value="Killer Toxin P4, subunit A"/>
    <property type="match status" value="1"/>
</dbReference>
<dbReference type="AlphaFoldDB" id="A0A2B7WRT4"/>
<dbReference type="InterPro" id="IPR011329">
    <property type="entry name" value="Killer_tox_Kp4/SMK"/>
</dbReference>
<dbReference type="SUPFAM" id="SSF55221">
    <property type="entry name" value="Yeast killer toxins"/>
    <property type="match status" value="1"/>
</dbReference>
<dbReference type="GO" id="GO:0005576">
    <property type="term" value="C:extracellular region"/>
    <property type="evidence" value="ECO:0007669"/>
    <property type="project" value="InterPro"/>
</dbReference>
<reference evidence="3 4" key="1">
    <citation type="submission" date="2017-10" db="EMBL/GenBank/DDBJ databases">
        <title>Comparative genomics in systemic dimorphic fungi from Ajellomycetaceae.</title>
        <authorList>
            <person name="Munoz J.F."/>
            <person name="Mcewen J.G."/>
            <person name="Clay O.K."/>
            <person name="Cuomo C.A."/>
        </authorList>
    </citation>
    <scope>NUCLEOTIDE SEQUENCE [LARGE SCALE GENOMIC DNA]</scope>
    <source>
        <strain evidence="3 4">UAMH130</strain>
    </source>
</reference>
<sequence>MKLTPLLTTTALTLLATTTTTTTATPGINCRGANECNSPGCQLVDLADKIARLPASQIFKAGEMIACCSPGTGDGAGRGRGRLCAFTQRASMLNSPGEVTALQARDYARALYVFGCRRCGSVAFDGWDGFWGELKVDYRD</sequence>
<dbReference type="InterPro" id="IPR015131">
    <property type="entry name" value="Killer_tox_Kp4"/>
</dbReference>
<evidence type="ECO:0000313" key="4">
    <source>
        <dbReference type="Proteomes" id="UP000224080"/>
    </source>
</evidence>
<proteinExistence type="predicted"/>
<feature type="signal peptide" evidence="1">
    <location>
        <begin position="1"/>
        <end position="24"/>
    </location>
</feature>
<protein>
    <recommendedName>
        <fullName evidence="2">Killer toxin Kp4 domain-containing protein</fullName>
    </recommendedName>
</protein>
<comment type="caution">
    <text evidence="3">The sequence shown here is derived from an EMBL/GenBank/DDBJ whole genome shotgun (WGS) entry which is preliminary data.</text>
</comment>
<evidence type="ECO:0000259" key="2">
    <source>
        <dbReference type="Pfam" id="PF09044"/>
    </source>
</evidence>
<name>A0A2B7WRT4_9EURO</name>
<feature type="domain" description="Killer toxin Kp4" evidence="2">
    <location>
        <begin position="15"/>
        <end position="124"/>
    </location>
</feature>
<accession>A0A2B7WRT4</accession>
<evidence type="ECO:0000256" key="1">
    <source>
        <dbReference type="SAM" id="SignalP"/>
    </source>
</evidence>
<keyword evidence="1" id="KW-0732">Signal</keyword>
<organism evidence="3 4">
    <name type="scientific">Blastomyces parvus</name>
    <dbReference type="NCBI Taxonomy" id="2060905"/>
    <lineage>
        <taxon>Eukaryota</taxon>
        <taxon>Fungi</taxon>
        <taxon>Dikarya</taxon>
        <taxon>Ascomycota</taxon>
        <taxon>Pezizomycotina</taxon>
        <taxon>Eurotiomycetes</taxon>
        <taxon>Eurotiomycetidae</taxon>
        <taxon>Onygenales</taxon>
        <taxon>Ajellomycetaceae</taxon>
        <taxon>Blastomyces</taxon>
    </lineage>
</organism>
<feature type="chain" id="PRO_5012541347" description="Killer toxin Kp4 domain-containing protein" evidence="1">
    <location>
        <begin position="25"/>
        <end position="140"/>
    </location>
</feature>
<gene>
    <name evidence="3" type="ORF">GX51_06401</name>
</gene>
<dbReference type="Pfam" id="PF09044">
    <property type="entry name" value="Kp4"/>
    <property type="match status" value="1"/>
</dbReference>
<evidence type="ECO:0000313" key="3">
    <source>
        <dbReference type="EMBL" id="PGG99207.1"/>
    </source>
</evidence>
<dbReference type="STRING" id="2060905.A0A2B7WRT4"/>